<gene>
    <name evidence="2" type="ORF">SAMN05660349_00566</name>
</gene>
<proteinExistence type="predicted"/>
<feature type="chain" id="PRO_5010556985" description="DUF4142 domain-containing protein" evidence="1">
    <location>
        <begin position="45"/>
        <end position="216"/>
    </location>
</feature>
<name>A0A1T5AB80_9BACT</name>
<dbReference type="RefSeq" id="WP_079682290.1">
    <property type="nucleotide sequence ID" value="NZ_FUYQ01000003.1"/>
</dbReference>
<evidence type="ECO:0000313" key="3">
    <source>
        <dbReference type="Proteomes" id="UP000190852"/>
    </source>
</evidence>
<accession>A0A1T5AB80</accession>
<keyword evidence="1" id="KW-0732">Signal</keyword>
<dbReference type="AlphaFoldDB" id="A0A1T5AB80"/>
<dbReference type="InterPro" id="IPR045613">
    <property type="entry name" value="DUF6448"/>
</dbReference>
<evidence type="ECO:0000256" key="1">
    <source>
        <dbReference type="SAM" id="SignalP"/>
    </source>
</evidence>
<dbReference type="EMBL" id="FUYQ01000003">
    <property type="protein sequence ID" value="SKB32218.1"/>
    <property type="molecule type" value="Genomic_DNA"/>
</dbReference>
<sequence>MRTKRKSSVLENQSKRFIQLMPSRVRTFLVTAVLSMLVISPAFAHCDSYDGPVVKDALQALETNNVALVYKWINTEQEAEISALFTKTYNLKKGDKEIYSLVEKHFLETLIRLHRQTEGFGFDGIKAAGTTKPIVQLSDKAIETGNVENLINQLNGHIAKVVEDKYNAVKELEKVKNESPEKGRDYVKAYVMYTHSLEAIHDIVEKVASGHAEHGH</sequence>
<evidence type="ECO:0008006" key="4">
    <source>
        <dbReference type="Google" id="ProtNLM"/>
    </source>
</evidence>
<keyword evidence="3" id="KW-1185">Reference proteome</keyword>
<reference evidence="3" key="1">
    <citation type="submission" date="2017-02" db="EMBL/GenBank/DDBJ databases">
        <authorList>
            <person name="Varghese N."/>
            <person name="Submissions S."/>
        </authorList>
    </citation>
    <scope>NUCLEOTIDE SEQUENCE [LARGE SCALE GENOMIC DNA]</scope>
    <source>
        <strain evidence="3">DSM 24967</strain>
    </source>
</reference>
<evidence type="ECO:0000313" key="2">
    <source>
        <dbReference type="EMBL" id="SKB32218.1"/>
    </source>
</evidence>
<dbReference type="Pfam" id="PF20046">
    <property type="entry name" value="DUF6448"/>
    <property type="match status" value="1"/>
</dbReference>
<feature type="signal peptide" evidence="1">
    <location>
        <begin position="1"/>
        <end position="44"/>
    </location>
</feature>
<organism evidence="2 3">
    <name type="scientific">Parabacteroides chartae</name>
    <dbReference type="NCBI Taxonomy" id="1037355"/>
    <lineage>
        <taxon>Bacteria</taxon>
        <taxon>Pseudomonadati</taxon>
        <taxon>Bacteroidota</taxon>
        <taxon>Bacteroidia</taxon>
        <taxon>Bacteroidales</taxon>
        <taxon>Tannerellaceae</taxon>
        <taxon>Parabacteroides</taxon>
    </lineage>
</organism>
<dbReference type="Proteomes" id="UP000190852">
    <property type="component" value="Unassembled WGS sequence"/>
</dbReference>
<protein>
    <recommendedName>
        <fullName evidence="4">DUF4142 domain-containing protein</fullName>
    </recommendedName>
</protein>